<dbReference type="Gene3D" id="1.20.810.10">
    <property type="entry name" value="Cytochrome Bc1 Complex, Chain C"/>
    <property type="match status" value="1"/>
</dbReference>
<feature type="transmembrane region" description="Helical" evidence="18">
    <location>
        <begin position="302"/>
        <end position="321"/>
    </location>
</feature>
<feature type="transmembrane region" description="Helical" evidence="18">
    <location>
        <begin position="366"/>
        <end position="386"/>
    </location>
</feature>
<evidence type="ECO:0000256" key="13">
    <source>
        <dbReference type="ARBA" id="ARBA00023075"/>
    </source>
</evidence>
<evidence type="ECO:0000256" key="8">
    <source>
        <dbReference type="ARBA" id="ARBA00022723"/>
    </source>
</evidence>
<dbReference type="SUPFAM" id="SSF81648">
    <property type="entry name" value="a domain/subunit of cytochrome bc1 complex (Ubiquinol-cytochrome c reductase)"/>
    <property type="match status" value="1"/>
</dbReference>
<evidence type="ECO:0000256" key="3">
    <source>
        <dbReference type="ARBA" id="ARBA00013531"/>
    </source>
</evidence>
<dbReference type="PANTHER" id="PTHR19271">
    <property type="entry name" value="CYTOCHROME B"/>
    <property type="match status" value="1"/>
</dbReference>
<keyword evidence="9" id="KW-0999">Mitochondrion inner membrane</keyword>
<dbReference type="CDD" id="cd00290">
    <property type="entry name" value="cytochrome_b_C"/>
    <property type="match status" value="1"/>
</dbReference>
<dbReference type="InterPro" id="IPR005798">
    <property type="entry name" value="Cyt_b/b6_C"/>
</dbReference>
<feature type="binding site" description="axial binding residue" evidence="17">
    <location>
        <position position="97"/>
    </location>
    <ligand>
        <name>heme b</name>
        <dbReference type="ChEBI" id="CHEBI:60344"/>
        <label>b562</label>
    </ligand>
    <ligandPart>
        <name>Fe</name>
        <dbReference type="ChEBI" id="CHEBI:18248"/>
    </ligandPart>
</feature>
<feature type="transmembrane region" description="Helical" evidence="18">
    <location>
        <begin position="192"/>
        <end position="213"/>
    </location>
</feature>
<feature type="transmembrane region" description="Helical" evidence="18">
    <location>
        <begin position="153"/>
        <end position="171"/>
    </location>
</feature>
<evidence type="ECO:0000256" key="15">
    <source>
        <dbReference type="ARBA" id="ARBA00023136"/>
    </source>
</evidence>
<keyword evidence="5 17" id="KW-0349">Heme</keyword>
<dbReference type="InterPro" id="IPR048259">
    <property type="entry name" value="Cytochrome_b_N_euk/bac"/>
</dbReference>
<feature type="binding site" description="axial binding residue" evidence="17">
    <location>
        <position position="111"/>
    </location>
    <ligand>
        <name>heme b</name>
        <dbReference type="ChEBI" id="CHEBI:60344"/>
        <label>b566</label>
    </ligand>
    <ligandPart>
        <name>Fe</name>
        <dbReference type="ChEBI" id="CHEBI:18248"/>
    </ligandPart>
</feature>
<feature type="transmembrane region" description="Helical" evidence="18">
    <location>
        <begin position="91"/>
        <end position="113"/>
    </location>
</feature>
<evidence type="ECO:0000256" key="14">
    <source>
        <dbReference type="ARBA" id="ARBA00023128"/>
    </source>
</evidence>
<dbReference type="InterPro" id="IPR030689">
    <property type="entry name" value="Cytochrome_b"/>
</dbReference>
<evidence type="ECO:0000256" key="9">
    <source>
        <dbReference type="ARBA" id="ARBA00022792"/>
    </source>
</evidence>
<feature type="transmembrane region" description="Helical" evidence="18">
    <location>
        <begin position="50"/>
        <end position="71"/>
    </location>
</feature>
<evidence type="ECO:0000256" key="10">
    <source>
        <dbReference type="ARBA" id="ARBA00022982"/>
    </source>
</evidence>
<evidence type="ECO:0000256" key="5">
    <source>
        <dbReference type="ARBA" id="ARBA00022617"/>
    </source>
</evidence>
<feature type="transmembrane region" description="Helical" evidence="18">
    <location>
        <begin position="125"/>
        <end position="147"/>
    </location>
</feature>
<dbReference type="InterPro" id="IPR036150">
    <property type="entry name" value="Cyt_b/b6_C_sf"/>
</dbReference>
<evidence type="ECO:0000256" key="12">
    <source>
        <dbReference type="ARBA" id="ARBA00023004"/>
    </source>
</evidence>
<dbReference type="GO" id="GO:0016491">
    <property type="term" value="F:oxidoreductase activity"/>
    <property type="evidence" value="ECO:0007669"/>
    <property type="project" value="UniProtKB-UniRule"/>
</dbReference>
<feature type="domain" description="Cytochrome b/b6 N-terminal region profile" evidence="19">
    <location>
        <begin position="11"/>
        <end position="223"/>
    </location>
</feature>
<dbReference type="GO" id="GO:0046872">
    <property type="term" value="F:metal ion binding"/>
    <property type="evidence" value="ECO:0007669"/>
    <property type="project" value="UniProtKB-UniRule"/>
</dbReference>
<dbReference type="InterPro" id="IPR027387">
    <property type="entry name" value="Cytb/b6-like_sf"/>
</dbReference>
<dbReference type="PROSITE" id="PS51002">
    <property type="entry name" value="CYTB_NTER"/>
    <property type="match status" value="1"/>
</dbReference>
<proteinExistence type="inferred from homology"/>
<dbReference type="AlphaFoldDB" id="A0A897G1X8"/>
<reference evidence="21" key="1">
    <citation type="submission" date="2020-07" db="EMBL/GenBank/DDBJ databases">
        <title>Complete Mitochondrial Genome of Mactra sp. WB-F.</title>
        <authorList>
            <person name="Nie H."/>
            <person name="Kartavtsev Y.P.H."/>
            <person name="Turanov S.V."/>
        </authorList>
    </citation>
    <scope>NUCLEOTIDE SEQUENCE</scope>
</reference>
<geneLocation type="mitochondrion" evidence="21"/>
<feature type="domain" description="Cytochrome b/b6 C-terminal region profile" evidence="20">
    <location>
        <begin position="224"/>
        <end position="394"/>
    </location>
</feature>
<gene>
    <name evidence="21" type="primary">CYTB</name>
</gene>
<name>A0A897G1X8_9BIVA</name>
<dbReference type="InterPro" id="IPR005797">
    <property type="entry name" value="Cyt_b/b6_N"/>
</dbReference>
<dbReference type="PROSITE" id="PS51003">
    <property type="entry name" value="CYTB_CTER"/>
    <property type="match status" value="1"/>
</dbReference>
<evidence type="ECO:0000256" key="18">
    <source>
        <dbReference type="RuleBase" id="RU362117"/>
    </source>
</evidence>
<comment type="similarity">
    <text evidence="18">Belongs to the cytochrome b family.</text>
</comment>
<keyword evidence="14 18" id="KW-0496">Mitochondrion</keyword>
<keyword evidence="15 18" id="KW-0472">Membrane</keyword>
<keyword evidence="12 17" id="KW-0408">Iron</keyword>
<keyword evidence="11 18" id="KW-1133">Transmembrane helix</keyword>
<evidence type="ECO:0000313" key="21">
    <source>
        <dbReference type="EMBL" id="QSF20363.1"/>
    </source>
</evidence>
<feature type="transmembrane region" description="Helical" evidence="18">
    <location>
        <begin position="333"/>
        <end position="354"/>
    </location>
</feature>
<dbReference type="PANTHER" id="PTHR19271:SF16">
    <property type="entry name" value="CYTOCHROME B"/>
    <property type="match status" value="1"/>
</dbReference>
<keyword evidence="13" id="KW-0830">Ubiquinone</keyword>
<dbReference type="GO" id="GO:0006122">
    <property type="term" value="P:mitochondrial electron transport, ubiquinol to cytochrome c"/>
    <property type="evidence" value="ECO:0007669"/>
    <property type="project" value="TreeGrafter"/>
</dbReference>
<comment type="cofactor">
    <cofactor evidence="18">
        <name>heme b</name>
        <dbReference type="ChEBI" id="CHEBI:60344"/>
    </cofactor>
    <text evidence="18">Binds 2 heme groups non-covalently.</text>
</comment>
<sequence>MKFYLFLESSFSNLYHEKKPDQNIFQKVFFSLINLPVPPNLTIMWNFGSLLGTCWGIQVLSGLLLACHYTPDVAYAFDSVIYIMREVNNGWLIRSIHVNGASAFFVCIYIHIARGIFYHSFFKKHTWLVGCSILLLLMMIAFTGYVLPWGQMSYWGATVITNLASAIPYIGNDLVEWMWGGFCVGNATLKRFFVVHFIAPFLLLALSGVHIFYLHETGSSNPLGVDSDAEAVPFHSFYTLKDLVGVVVLIWVLGVICLCYPDFFSDPINFNPADPLKTPTHIQPEWYFLFAYAILRSIPNKLGGVLGLVLSVSILYIMPFFPKGFQRGIQYNIFAQVLFWGFVGNFIFLSFIGACPIEHPYDLMGIISSVVYFLFFPLYVLCYLSWDYVLMEMINPNMSKSSNFSVFAYMREAYLKVRNTITSWWLTPL</sequence>
<keyword evidence="8 17" id="KW-0479">Metal-binding</keyword>
<comment type="function">
    <text evidence="1 18">Component of the ubiquinol-cytochrome c reductase complex (complex III or cytochrome b-c1 complex) that is part of the mitochondrial respiratory chain. The b-c1 complex mediates electron transfer from ubiquinol to cytochrome c. Contributes to the generation of a proton gradient across the mitochondrial membrane that is then used for ATP synthesis.</text>
</comment>
<evidence type="ECO:0000256" key="17">
    <source>
        <dbReference type="PIRSR" id="PIRSR038885-2"/>
    </source>
</evidence>
<feature type="transmembrane region" description="Helical" evidence="18">
    <location>
        <begin position="243"/>
        <end position="260"/>
    </location>
</feature>
<feature type="binding site" description="axial binding residue" evidence="17">
    <location>
        <position position="210"/>
    </location>
    <ligand>
        <name>heme b</name>
        <dbReference type="ChEBI" id="CHEBI:60344"/>
        <label>b566</label>
    </ligand>
    <ligandPart>
        <name>Fe</name>
        <dbReference type="ChEBI" id="CHEBI:18248"/>
    </ligandPart>
</feature>
<evidence type="ECO:0000259" key="19">
    <source>
        <dbReference type="PROSITE" id="PS51002"/>
    </source>
</evidence>
<dbReference type="CDD" id="cd00284">
    <property type="entry name" value="Cytochrome_b_N"/>
    <property type="match status" value="1"/>
</dbReference>
<evidence type="ECO:0000256" key="4">
    <source>
        <dbReference type="ARBA" id="ARBA00022448"/>
    </source>
</evidence>
<dbReference type="PIRSF" id="PIRSF038885">
    <property type="entry name" value="COB"/>
    <property type="match status" value="1"/>
</dbReference>
<keyword evidence="10 18" id="KW-0249">Electron transport</keyword>
<dbReference type="Pfam" id="PF00033">
    <property type="entry name" value="Cytochrome_B"/>
    <property type="match status" value="1"/>
</dbReference>
<dbReference type="InterPro" id="IPR048260">
    <property type="entry name" value="Cytochrome_b_C_euk/bac"/>
</dbReference>
<accession>A0A897G1X8</accession>
<evidence type="ECO:0000256" key="2">
    <source>
        <dbReference type="ARBA" id="ARBA00004448"/>
    </source>
</evidence>
<feature type="binding site" description="axial binding residue" evidence="17">
    <location>
        <position position="196"/>
    </location>
    <ligand>
        <name>heme b</name>
        <dbReference type="ChEBI" id="CHEBI:60344"/>
        <label>b562</label>
    </ligand>
    <ligandPart>
        <name>Fe</name>
        <dbReference type="ChEBI" id="CHEBI:18248"/>
    </ligandPart>
</feature>
<keyword evidence="4 18" id="KW-0813">Transport</keyword>
<evidence type="ECO:0000256" key="6">
    <source>
        <dbReference type="ARBA" id="ARBA00022660"/>
    </source>
</evidence>
<dbReference type="GO" id="GO:0005743">
    <property type="term" value="C:mitochondrial inner membrane"/>
    <property type="evidence" value="ECO:0007669"/>
    <property type="project" value="UniProtKB-SubCell"/>
</dbReference>
<dbReference type="SUPFAM" id="SSF81342">
    <property type="entry name" value="Transmembrane di-heme cytochromes"/>
    <property type="match status" value="1"/>
</dbReference>
<dbReference type="GO" id="GO:0008121">
    <property type="term" value="F:quinol-cytochrome-c reductase activity"/>
    <property type="evidence" value="ECO:0007669"/>
    <property type="project" value="InterPro"/>
</dbReference>
<evidence type="ECO:0000256" key="16">
    <source>
        <dbReference type="PIRSR" id="PIRSR038885-1"/>
    </source>
</evidence>
<organism evidence="21">
    <name type="scientific">Mactra sp. WB-F</name>
    <dbReference type="NCBI Taxonomy" id="2806727"/>
    <lineage>
        <taxon>Eukaryota</taxon>
        <taxon>Metazoa</taxon>
        <taxon>Spiralia</taxon>
        <taxon>Lophotrochozoa</taxon>
        <taxon>Mollusca</taxon>
        <taxon>Bivalvia</taxon>
        <taxon>Autobranchia</taxon>
        <taxon>Heteroconchia</taxon>
        <taxon>Euheterodonta</taxon>
        <taxon>Imparidentia</taxon>
        <taxon>Neoheterodontei</taxon>
        <taxon>Venerida</taxon>
        <taxon>Mactroidea</taxon>
        <taxon>Mactridae</taxon>
        <taxon>Mactra</taxon>
    </lineage>
</organism>
<keyword evidence="7 18" id="KW-0812">Transmembrane</keyword>
<evidence type="ECO:0000256" key="7">
    <source>
        <dbReference type="ARBA" id="ARBA00022692"/>
    </source>
</evidence>
<dbReference type="InterPro" id="IPR016174">
    <property type="entry name" value="Di-haem_cyt_TM"/>
</dbReference>
<evidence type="ECO:0000259" key="20">
    <source>
        <dbReference type="PROSITE" id="PS51003"/>
    </source>
</evidence>
<dbReference type="EMBL" id="MT780813">
    <property type="protein sequence ID" value="QSF20363.1"/>
    <property type="molecule type" value="Genomic_DNA"/>
</dbReference>
<protein>
    <recommendedName>
        <fullName evidence="3 18">Cytochrome b</fullName>
    </recommendedName>
</protein>
<dbReference type="GO" id="GO:0045275">
    <property type="term" value="C:respiratory chain complex III"/>
    <property type="evidence" value="ECO:0007669"/>
    <property type="project" value="InterPro"/>
</dbReference>
<evidence type="ECO:0000256" key="1">
    <source>
        <dbReference type="ARBA" id="ARBA00002566"/>
    </source>
</evidence>
<keyword evidence="6 18" id="KW-0679">Respiratory chain</keyword>
<comment type="cofactor">
    <cofactor evidence="17">
        <name>heme</name>
        <dbReference type="ChEBI" id="CHEBI:30413"/>
    </cofactor>
    <text evidence="17">Binds 2 heme groups non-covalently.</text>
</comment>
<evidence type="ECO:0000256" key="11">
    <source>
        <dbReference type="ARBA" id="ARBA00022989"/>
    </source>
</evidence>
<dbReference type="Pfam" id="PF00032">
    <property type="entry name" value="Cytochrom_B_C"/>
    <property type="match status" value="1"/>
</dbReference>
<feature type="binding site" evidence="16">
    <location>
        <position position="215"/>
    </location>
    <ligand>
        <name>a ubiquinone</name>
        <dbReference type="ChEBI" id="CHEBI:16389"/>
    </ligand>
</feature>
<comment type="subcellular location">
    <subcellularLocation>
        <location evidence="2">Mitochondrion inner membrane</location>
        <topology evidence="2">Multi-pass membrane protein</topology>
    </subcellularLocation>
</comment>